<organism evidence="2 3">
    <name type="scientific">Helicobacter cinaedi</name>
    <dbReference type="NCBI Taxonomy" id="213"/>
    <lineage>
        <taxon>Bacteria</taxon>
        <taxon>Pseudomonadati</taxon>
        <taxon>Campylobacterota</taxon>
        <taxon>Epsilonproteobacteria</taxon>
        <taxon>Campylobacterales</taxon>
        <taxon>Helicobacteraceae</taxon>
        <taxon>Helicobacter</taxon>
    </lineage>
</organism>
<name>A0A377JPH0_9HELI</name>
<dbReference type="InterPro" id="IPR054018">
    <property type="entry name" value="HdrB-like_C"/>
</dbReference>
<gene>
    <name evidence="2" type="ORF">NCTC12221_00959</name>
</gene>
<reference evidence="2 3" key="1">
    <citation type="submission" date="2018-06" db="EMBL/GenBank/DDBJ databases">
        <authorList>
            <consortium name="Pathogen Informatics"/>
            <person name="Doyle S."/>
        </authorList>
    </citation>
    <scope>NUCLEOTIDE SEQUENCE [LARGE SCALE GENOMIC DNA]</scope>
    <source>
        <strain evidence="2 3">NCTC12221</strain>
    </source>
</reference>
<evidence type="ECO:0000313" key="2">
    <source>
        <dbReference type="EMBL" id="STP09514.1"/>
    </source>
</evidence>
<protein>
    <submittedName>
        <fullName evidence="2">Heterodisulfide reductase, subunit B</fullName>
    </submittedName>
</protein>
<dbReference type="Gene3D" id="3.40.50.11810">
    <property type="match status" value="1"/>
</dbReference>
<accession>A0A377JPH0</accession>
<dbReference type="RefSeq" id="WP_115026199.1">
    <property type="nucleotide sequence ID" value="NZ_UGHZ01000001.1"/>
</dbReference>
<evidence type="ECO:0000313" key="3">
    <source>
        <dbReference type="Proteomes" id="UP000255335"/>
    </source>
</evidence>
<dbReference type="AlphaFoldDB" id="A0A377JPH0"/>
<proteinExistence type="predicted"/>
<dbReference type="EMBL" id="UGHZ01000001">
    <property type="protein sequence ID" value="STP09514.1"/>
    <property type="molecule type" value="Genomic_DNA"/>
</dbReference>
<evidence type="ECO:0000259" key="1">
    <source>
        <dbReference type="Pfam" id="PF22196"/>
    </source>
</evidence>
<dbReference type="Pfam" id="PF22196">
    <property type="entry name" value="HdrB-like_C"/>
    <property type="match status" value="1"/>
</dbReference>
<feature type="domain" description="HdrB-like C-terminal" evidence="1">
    <location>
        <begin position="179"/>
        <end position="265"/>
    </location>
</feature>
<dbReference type="Proteomes" id="UP000255335">
    <property type="component" value="Unassembled WGS sequence"/>
</dbReference>
<sequence>MKYIIYDRYENAKALLSSTNELFARLGLEVLKPKESLLDCGGYFARFTQKDILVRNVAYNLALANSLNATFVFAEEDAYANALYAKTLIESDSALMRDIETNFLHRFKLLYDSKVQMSYLPDLLNTLEFDNLIQKRFSPFSSIIVRGAYQGHLPKSTNHRIYEKIDLKMLENPLALQDYTHLLQNNPQSALYNGAKLFFDLADLGVDFILSYSLRQFDLLDSKRTELCKAYNRDNIALPIVFLPQILLLAFGESDHKKLGFNHHQQKVEMF</sequence>
<dbReference type="Gene3D" id="1.20.1050.140">
    <property type="match status" value="1"/>
</dbReference>